<keyword evidence="11" id="KW-1185">Reference proteome</keyword>
<dbReference type="Proteomes" id="UP000230069">
    <property type="component" value="Unassembled WGS sequence"/>
</dbReference>
<dbReference type="PRINTS" id="PR00727">
    <property type="entry name" value="LEADERPTASE"/>
</dbReference>
<dbReference type="InterPro" id="IPR036286">
    <property type="entry name" value="LexA/Signal_pep-like_sf"/>
</dbReference>
<sequence>MAWRNLLQWKSLSKEVLDQTLIVTKFFCFLHVTDKYLCSSDHVYGSSMAPALNRTGDVVLVEKVSNRLGKLVPGDIVWLKSPENPRITFPSRVMGLEGDRVAYLADPTVETSTTTFVVPKGHVWVQGDNLFTSKDSRYFGPVPYGLLEGKVFYRIWPLLDYGSLDQGLWK</sequence>
<dbReference type="STRING" id="218851.A0A2G5DDA4"/>
<dbReference type="FunCoup" id="A0A2G5DDA4">
    <property type="interactions" value="2830"/>
</dbReference>
<dbReference type="InterPro" id="IPR052064">
    <property type="entry name" value="Mito_IMP1_subunit"/>
</dbReference>
<dbReference type="SUPFAM" id="SSF51306">
    <property type="entry name" value="LexA/Signal peptidase"/>
    <property type="match status" value="1"/>
</dbReference>
<evidence type="ECO:0000256" key="2">
    <source>
        <dbReference type="ARBA" id="ARBA00022792"/>
    </source>
</evidence>
<dbReference type="EMBL" id="KZ305039">
    <property type="protein sequence ID" value="PIA41509.1"/>
    <property type="molecule type" value="Genomic_DNA"/>
</dbReference>
<keyword evidence="4" id="KW-0496">Mitochondrion</keyword>
<dbReference type="GO" id="GO:0006465">
    <property type="term" value="P:signal peptide processing"/>
    <property type="evidence" value="ECO:0007669"/>
    <property type="project" value="InterPro"/>
</dbReference>
<dbReference type="InterPro" id="IPR019533">
    <property type="entry name" value="Peptidase_S26"/>
</dbReference>
<evidence type="ECO:0000256" key="3">
    <source>
        <dbReference type="ARBA" id="ARBA00022801"/>
    </source>
</evidence>
<comment type="function">
    <text evidence="7">Catalyzes the removal of transit peptides required for the targeting of proteins from the mitochondrial matrix, across the inner membrane, into the inter-membrane space.</text>
</comment>
<comment type="similarity">
    <text evidence="6">Belongs to the peptidase S26 family. IMP1 subfamily.</text>
</comment>
<dbReference type="GO" id="GO:0042720">
    <property type="term" value="C:mitochondrial inner membrane peptidase complex"/>
    <property type="evidence" value="ECO:0007669"/>
    <property type="project" value="TreeGrafter"/>
</dbReference>
<gene>
    <name evidence="10" type="ORF">AQUCO_02200140v1</name>
</gene>
<dbReference type="GO" id="GO:0006627">
    <property type="term" value="P:protein processing involved in protein targeting to mitochondrion"/>
    <property type="evidence" value="ECO:0007669"/>
    <property type="project" value="TreeGrafter"/>
</dbReference>
<accession>A0A2G5DDA4</accession>
<keyword evidence="3" id="KW-0378">Hydrolase</keyword>
<organism evidence="10 11">
    <name type="scientific">Aquilegia coerulea</name>
    <name type="common">Rocky mountain columbine</name>
    <dbReference type="NCBI Taxonomy" id="218851"/>
    <lineage>
        <taxon>Eukaryota</taxon>
        <taxon>Viridiplantae</taxon>
        <taxon>Streptophyta</taxon>
        <taxon>Embryophyta</taxon>
        <taxon>Tracheophyta</taxon>
        <taxon>Spermatophyta</taxon>
        <taxon>Magnoliopsida</taxon>
        <taxon>Ranunculales</taxon>
        <taxon>Ranunculaceae</taxon>
        <taxon>Thalictroideae</taxon>
        <taxon>Aquilegia</taxon>
    </lineage>
</organism>
<comment type="subcellular location">
    <subcellularLocation>
        <location evidence="1">Mitochondrion inner membrane</location>
    </subcellularLocation>
</comment>
<dbReference type="Pfam" id="PF10502">
    <property type="entry name" value="Peptidase_S26"/>
    <property type="match status" value="2"/>
</dbReference>
<dbReference type="PROSITE" id="PS00761">
    <property type="entry name" value="SPASE_I_3"/>
    <property type="match status" value="1"/>
</dbReference>
<dbReference type="Gene3D" id="2.10.109.10">
    <property type="entry name" value="Umud Fragment, subunit A"/>
    <property type="match status" value="1"/>
</dbReference>
<keyword evidence="2" id="KW-0999">Mitochondrion inner membrane</keyword>
<feature type="domain" description="Peptidase S26" evidence="9">
    <location>
        <begin position="110"/>
        <end position="156"/>
    </location>
</feature>
<dbReference type="AlphaFoldDB" id="A0A2G5DDA4"/>
<dbReference type="InParanoid" id="A0A2G5DDA4"/>
<dbReference type="OrthoDB" id="308440at2759"/>
<proteinExistence type="inferred from homology"/>
<evidence type="ECO:0000256" key="8">
    <source>
        <dbReference type="ARBA" id="ARBA00064368"/>
    </source>
</evidence>
<feature type="domain" description="Peptidase S26" evidence="9">
    <location>
        <begin position="26"/>
        <end position="104"/>
    </location>
</feature>
<dbReference type="InterPro" id="IPR019758">
    <property type="entry name" value="Pept_S26A_signal_pept_1_CS"/>
</dbReference>
<reference evidence="10 11" key="1">
    <citation type="submission" date="2017-09" db="EMBL/GenBank/DDBJ databases">
        <title>WGS assembly of Aquilegia coerulea Goldsmith.</title>
        <authorList>
            <person name="Hodges S."/>
            <person name="Kramer E."/>
            <person name="Nordborg M."/>
            <person name="Tomkins J."/>
            <person name="Borevitz J."/>
            <person name="Derieg N."/>
            <person name="Yan J."/>
            <person name="Mihaltcheva S."/>
            <person name="Hayes R.D."/>
            <person name="Rokhsar D."/>
        </authorList>
    </citation>
    <scope>NUCLEOTIDE SEQUENCE [LARGE SCALE GENOMIC DNA]</scope>
    <source>
        <strain evidence="11">cv. Goldsmith</strain>
    </source>
</reference>
<dbReference type="GO" id="GO:0004252">
    <property type="term" value="F:serine-type endopeptidase activity"/>
    <property type="evidence" value="ECO:0007669"/>
    <property type="project" value="InterPro"/>
</dbReference>
<evidence type="ECO:0000256" key="4">
    <source>
        <dbReference type="ARBA" id="ARBA00023128"/>
    </source>
</evidence>
<evidence type="ECO:0000256" key="7">
    <source>
        <dbReference type="ARBA" id="ARBA00054895"/>
    </source>
</evidence>
<evidence type="ECO:0000256" key="6">
    <source>
        <dbReference type="ARBA" id="ARBA00038445"/>
    </source>
</evidence>
<dbReference type="PANTHER" id="PTHR12383">
    <property type="entry name" value="PROTEASE FAMILY S26 MITOCHONDRIAL INNER MEMBRANE PROTEASE-RELATED"/>
    <property type="match status" value="1"/>
</dbReference>
<evidence type="ECO:0000256" key="1">
    <source>
        <dbReference type="ARBA" id="ARBA00004273"/>
    </source>
</evidence>
<protein>
    <recommendedName>
        <fullName evidence="9">Peptidase S26 domain-containing protein</fullName>
    </recommendedName>
</protein>
<evidence type="ECO:0000256" key="5">
    <source>
        <dbReference type="ARBA" id="ARBA00023136"/>
    </source>
</evidence>
<dbReference type="CDD" id="cd06530">
    <property type="entry name" value="S26_SPase_I"/>
    <property type="match status" value="1"/>
</dbReference>
<evidence type="ECO:0000259" key="9">
    <source>
        <dbReference type="Pfam" id="PF10502"/>
    </source>
</evidence>
<dbReference type="FunFam" id="2.10.109.10:FF:000014">
    <property type="entry name" value="Inner membrane protease subunit 1"/>
    <property type="match status" value="1"/>
</dbReference>
<evidence type="ECO:0000313" key="10">
    <source>
        <dbReference type="EMBL" id="PIA41509.1"/>
    </source>
</evidence>
<dbReference type="PANTHER" id="PTHR12383:SF16">
    <property type="entry name" value="MITOCHONDRIAL INNER MEMBRANE PROTEASE SUBUNIT 1"/>
    <property type="match status" value="1"/>
</dbReference>
<dbReference type="InterPro" id="IPR000223">
    <property type="entry name" value="Pept_S26A_signal_pept_1"/>
</dbReference>
<evidence type="ECO:0000313" key="11">
    <source>
        <dbReference type="Proteomes" id="UP000230069"/>
    </source>
</evidence>
<keyword evidence="5" id="KW-0472">Membrane</keyword>
<comment type="subunit">
    <text evidence="8">Heterodimer of 2 subunits, IMP1A/B and IMP12.</text>
</comment>
<name>A0A2G5DDA4_AQUCA</name>